<dbReference type="EMBL" id="AP019400">
    <property type="protein sequence ID" value="BBI33133.1"/>
    <property type="molecule type" value="Genomic_DNA"/>
</dbReference>
<protein>
    <recommendedName>
        <fullName evidence="6">GH18 domain-containing protein</fullName>
    </recommendedName>
</protein>
<dbReference type="InterPro" id="IPR029070">
    <property type="entry name" value="Chitinase_insertion_sf"/>
</dbReference>
<feature type="domain" description="GH18" evidence="6">
    <location>
        <begin position="137"/>
        <end position="349"/>
    </location>
</feature>
<dbReference type="PANTHER" id="PTHR46066:SF2">
    <property type="entry name" value="CHITINASE DOMAIN-CONTAINING PROTEIN 1"/>
    <property type="match status" value="1"/>
</dbReference>
<evidence type="ECO:0000313" key="8">
    <source>
        <dbReference type="Proteomes" id="UP000289856"/>
    </source>
</evidence>
<comment type="similarity">
    <text evidence="4">Belongs to the glycosyl hydrolase 18 family.</text>
</comment>
<dbReference type="InterPro" id="IPR001579">
    <property type="entry name" value="Glyco_hydro_18_chit_AS"/>
</dbReference>
<accession>A0A3T1D4U3</accession>
<dbReference type="PROSITE" id="PS01095">
    <property type="entry name" value="GH18_1"/>
    <property type="match status" value="1"/>
</dbReference>
<dbReference type="Gene3D" id="3.10.50.10">
    <property type="match status" value="1"/>
</dbReference>
<sequence>MSMSTKQDSKTLIIAITSVTILLIIGGFLFFSLKYDDSNEPKETELIQQAPQMSAWIADWVWESGLEDLKKIADRLDSLQVFAAYFDEKDGLYFTKDLHRALPDILKVAKENSLNSLYLTLVNDIMYAEGTEVQKDSALITRLMATEESREEHIKDILFAMNTYGFNGVDIDYEKINDSDWENVCAFYLELYERLKPLGKKMRIVLEPRAPIERLILPEGPSYIMMAYNLFGNHSGPGPKADHEFIEKLAKRMEKLPGNPVIAFSAGGFDWSSDNGKVTSLTEKQAEKLLLDTKATSKRDPKSGGVYFEYRDKDNIEHTVWYADKETFSQWIRTASKAGIHNIALWRLGGLGKATLDSL</sequence>
<dbReference type="SUPFAM" id="SSF51445">
    <property type="entry name" value="(Trans)glycosidases"/>
    <property type="match status" value="1"/>
</dbReference>
<keyword evidence="1 3" id="KW-0378">Hydrolase</keyword>
<evidence type="ECO:0000256" key="3">
    <source>
        <dbReference type="RuleBase" id="RU000489"/>
    </source>
</evidence>
<dbReference type="PANTHER" id="PTHR46066">
    <property type="entry name" value="CHITINASE DOMAIN-CONTAINING PROTEIN 1 FAMILY MEMBER"/>
    <property type="match status" value="1"/>
</dbReference>
<dbReference type="Proteomes" id="UP000289856">
    <property type="component" value="Chromosome"/>
</dbReference>
<proteinExistence type="inferred from homology"/>
<evidence type="ECO:0000259" key="6">
    <source>
        <dbReference type="Pfam" id="PF00704"/>
    </source>
</evidence>
<dbReference type="InterPro" id="IPR001223">
    <property type="entry name" value="Glyco_hydro18_cat"/>
</dbReference>
<dbReference type="AlphaFoldDB" id="A0A3T1D4U3"/>
<keyword evidence="5" id="KW-0812">Transmembrane</keyword>
<feature type="transmembrane region" description="Helical" evidence="5">
    <location>
        <begin position="12"/>
        <end position="33"/>
    </location>
</feature>
<reference evidence="7 8" key="1">
    <citation type="submission" date="2019-01" db="EMBL/GenBank/DDBJ databases">
        <title>Complete genome sequence of Cohnella hallensis HS21 isolated from Korean fir (Abies koreana) rhizospheric soil.</title>
        <authorList>
            <person name="Jiang L."/>
            <person name="Kang S.W."/>
            <person name="Kim S."/>
            <person name="Jung J."/>
            <person name="Kim C.Y."/>
            <person name="Kim D.H."/>
            <person name="Kim S.W."/>
            <person name="Lee J."/>
        </authorList>
    </citation>
    <scope>NUCLEOTIDE SEQUENCE [LARGE SCALE GENOMIC DNA]</scope>
    <source>
        <strain evidence="7 8">HS21</strain>
    </source>
</reference>
<dbReference type="GO" id="GO:0005975">
    <property type="term" value="P:carbohydrate metabolic process"/>
    <property type="evidence" value="ECO:0007669"/>
    <property type="project" value="InterPro"/>
</dbReference>
<keyword evidence="8" id="KW-1185">Reference proteome</keyword>
<evidence type="ECO:0000256" key="2">
    <source>
        <dbReference type="ARBA" id="ARBA00023295"/>
    </source>
</evidence>
<dbReference type="InterPro" id="IPR017853">
    <property type="entry name" value="GH"/>
</dbReference>
<keyword evidence="5" id="KW-1133">Transmembrane helix</keyword>
<name>A0A3T1D4U3_9BACL</name>
<dbReference type="Pfam" id="PF00704">
    <property type="entry name" value="Glyco_hydro_18"/>
    <property type="match status" value="1"/>
</dbReference>
<evidence type="ECO:0000256" key="4">
    <source>
        <dbReference type="RuleBase" id="RU004453"/>
    </source>
</evidence>
<organism evidence="7 8">
    <name type="scientific">Cohnella abietis</name>
    <dbReference type="NCBI Taxonomy" id="2507935"/>
    <lineage>
        <taxon>Bacteria</taxon>
        <taxon>Bacillati</taxon>
        <taxon>Bacillota</taxon>
        <taxon>Bacilli</taxon>
        <taxon>Bacillales</taxon>
        <taxon>Paenibacillaceae</taxon>
        <taxon>Cohnella</taxon>
    </lineage>
</organism>
<dbReference type="GO" id="GO:0004553">
    <property type="term" value="F:hydrolase activity, hydrolyzing O-glycosyl compounds"/>
    <property type="evidence" value="ECO:0007669"/>
    <property type="project" value="InterPro"/>
</dbReference>
<keyword evidence="2 3" id="KW-0326">Glycosidase</keyword>
<dbReference type="KEGG" id="cohn:KCTCHS21_25320"/>
<evidence type="ECO:0000256" key="1">
    <source>
        <dbReference type="ARBA" id="ARBA00022801"/>
    </source>
</evidence>
<evidence type="ECO:0000313" key="7">
    <source>
        <dbReference type="EMBL" id="BBI33133.1"/>
    </source>
</evidence>
<gene>
    <name evidence="7" type="ORF">KCTCHS21_25320</name>
</gene>
<keyword evidence="5" id="KW-0472">Membrane</keyword>
<evidence type="ECO:0000256" key="5">
    <source>
        <dbReference type="SAM" id="Phobius"/>
    </source>
</evidence>
<dbReference type="Gene3D" id="3.20.20.80">
    <property type="entry name" value="Glycosidases"/>
    <property type="match status" value="1"/>
</dbReference>